<dbReference type="InParanoid" id="A0A2R5FZG0"/>
<feature type="region of interest" description="Disordered" evidence="6">
    <location>
        <begin position="1"/>
        <end position="32"/>
    </location>
</feature>
<keyword evidence="5" id="KW-0597">Phosphoprotein</keyword>
<feature type="compositionally biased region" description="Polar residues" evidence="6">
    <location>
        <begin position="1"/>
        <end position="19"/>
    </location>
</feature>
<dbReference type="CDD" id="cd17546">
    <property type="entry name" value="REC_hyHK_CKI1_RcsC-like"/>
    <property type="match status" value="1"/>
</dbReference>
<organism evidence="10 11">
    <name type="scientific">Hondaea fermentalgiana</name>
    <dbReference type="NCBI Taxonomy" id="2315210"/>
    <lineage>
        <taxon>Eukaryota</taxon>
        <taxon>Sar</taxon>
        <taxon>Stramenopiles</taxon>
        <taxon>Bigyra</taxon>
        <taxon>Labyrinthulomycetes</taxon>
        <taxon>Thraustochytrida</taxon>
        <taxon>Thraustochytriidae</taxon>
        <taxon>Hondaea</taxon>
    </lineage>
</organism>
<evidence type="ECO:0000256" key="1">
    <source>
        <dbReference type="ARBA" id="ARBA00000085"/>
    </source>
</evidence>
<dbReference type="SUPFAM" id="SSF55874">
    <property type="entry name" value="ATPase domain of HSP90 chaperone/DNA topoisomerase II/histidine kinase"/>
    <property type="match status" value="1"/>
</dbReference>
<dbReference type="Gene3D" id="3.30.565.10">
    <property type="entry name" value="Histidine kinase-like ATPase, C-terminal domain"/>
    <property type="match status" value="1"/>
</dbReference>
<dbReference type="Proteomes" id="UP000241890">
    <property type="component" value="Unassembled WGS sequence"/>
</dbReference>
<dbReference type="Gene3D" id="3.40.50.2300">
    <property type="match status" value="1"/>
</dbReference>
<dbReference type="OrthoDB" id="42472at2759"/>
<evidence type="ECO:0000259" key="8">
    <source>
        <dbReference type="PROSITE" id="PS50109"/>
    </source>
</evidence>
<gene>
    <name evidence="10" type="ORF">FCC1311_003642</name>
</gene>
<dbReference type="Pfam" id="PF00072">
    <property type="entry name" value="Response_reg"/>
    <property type="match status" value="1"/>
</dbReference>
<dbReference type="InterPro" id="IPR036890">
    <property type="entry name" value="HATPase_C_sf"/>
</dbReference>
<keyword evidence="10" id="KW-0675">Receptor</keyword>
<dbReference type="SMART" id="SM00448">
    <property type="entry name" value="REC"/>
    <property type="match status" value="1"/>
</dbReference>
<dbReference type="GO" id="GO:0005886">
    <property type="term" value="C:plasma membrane"/>
    <property type="evidence" value="ECO:0007669"/>
    <property type="project" value="TreeGrafter"/>
</dbReference>
<dbReference type="InterPro" id="IPR011006">
    <property type="entry name" value="CheY-like_superfamily"/>
</dbReference>
<dbReference type="PANTHER" id="PTHR43047">
    <property type="entry name" value="TWO-COMPONENT HISTIDINE PROTEIN KINASE"/>
    <property type="match status" value="1"/>
</dbReference>
<keyword evidence="7" id="KW-1133">Transmembrane helix</keyword>
<evidence type="ECO:0000256" key="4">
    <source>
        <dbReference type="ARBA" id="ARBA00022777"/>
    </source>
</evidence>
<dbReference type="GO" id="GO:0000155">
    <property type="term" value="F:phosphorelay sensor kinase activity"/>
    <property type="evidence" value="ECO:0007669"/>
    <property type="project" value="TreeGrafter"/>
</dbReference>
<dbReference type="GO" id="GO:0016884">
    <property type="term" value="F:carbon-nitrogen ligase activity, with glutamine as amido-N-donor"/>
    <property type="evidence" value="ECO:0007669"/>
    <property type="project" value="InterPro"/>
</dbReference>
<keyword evidence="7" id="KW-0812">Transmembrane</keyword>
<keyword evidence="11" id="KW-1185">Reference proteome</keyword>
<dbReference type="InterPro" id="IPR001789">
    <property type="entry name" value="Sig_transdc_resp-reg_receiver"/>
</dbReference>
<feature type="transmembrane region" description="Helical" evidence="7">
    <location>
        <begin position="179"/>
        <end position="197"/>
    </location>
</feature>
<accession>A0A2R5FZG0</accession>
<protein>
    <recommendedName>
        <fullName evidence="2">histidine kinase</fullName>
        <ecNumber evidence="2">2.7.13.3</ecNumber>
    </recommendedName>
</protein>
<evidence type="ECO:0000256" key="6">
    <source>
        <dbReference type="SAM" id="MobiDB-lite"/>
    </source>
</evidence>
<reference evidence="10 11" key="1">
    <citation type="submission" date="2017-12" db="EMBL/GenBank/DDBJ databases">
        <title>Sequencing, de novo assembly and annotation of complete genome of a new Thraustochytrid species, strain FCC1311.</title>
        <authorList>
            <person name="Sedici K."/>
            <person name="Godart F."/>
            <person name="Aiese Cigliano R."/>
            <person name="Sanseverino W."/>
            <person name="Barakat M."/>
            <person name="Ortet P."/>
            <person name="Marechal E."/>
            <person name="Cagnac O."/>
            <person name="Amato A."/>
        </authorList>
    </citation>
    <scope>NUCLEOTIDE SEQUENCE [LARGE SCALE GENOMIC DNA]</scope>
</reference>
<proteinExistence type="predicted"/>
<dbReference type="InterPro" id="IPR017958">
    <property type="entry name" value="Gln-tRNA_amidoTrfase_suB_CS"/>
</dbReference>
<dbReference type="InterPro" id="IPR003594">
    <property type="entry name" value="HATPase_dom"/>
</dbReference>
<dbReference type="AlphaFoldDB" id="A0A2R5FZG0"/>
<sequence length="741" mass="80691">MSSRTEVSEATAQTLSSGGEDSELDSRDEDGTAASAAAHLAAPMLVAPKGIQLVTNFEGLDLSSVAVTPRTIQSGTQGGDLGSGYQSVLLDGYEGASGIFSKSVRNLPAEESTRDFELDLPAFLVRECNKDAETTSQATKARSSWFWLTGERLAVACTLVVAGLAGGLGLGFANHVPGGVLFAVCLVLIAALYLTIVRYRANRDSMSVNAAIMERYTALLAATTAERALNEFIAHEIRNPLSVCCSAVVFVQAAVAKENQRLRKQTPLTSPLNGILNDLQLMDVSLRFIDEMLRNMLDLNRFSVGLLELRTEPTSLRKDVLEPVHAALKRNVNEGVEAEVVCSEDLWVQADRLRLLQLVNNVAQNAVRFVTSGFLRVRAERDAQHERWVHIFVEDSGPGISTAEREYLFQKYQETLDTMRQGTGVGLALAKLLAEKMGGLLHLDTDEYDSGVPGCPGSRFRISLPLPEASPDPAAASAQNPNLKPFRARAKVLHVDDDKMVRAMTKRVLARVARGWDLHEASSGPEALSMAASTPYDLVIMDHYMPDPMRVAMTGEETIRALRESGFRGAIIGCSANDMSTEHLEAGADRFVLKPLPAKPSDVAALLNSVLPLPAALQILVMAKHHTSGVIISRAIERLGRDLKIQVTTPSEKTLETIDNGSFQIIILDDMESSYTHRVRERATTDCVVVLISGDVVDDETAIDLLWTKPLPTDAFMKQELNRILFHKAIRQGSVPVLEES</sequence>
<dbReference type="GO" id="GO:0009927">
    <property type="term" value="F:histidine phosphotransfer kinase activity"/>
    <property type="evidence" value="ECO:0007669"/>
    <property type="project" value="TreeGrafter"/>
</dbReference>
<dbReference type="PROSITE" id="PS50110">
    <property type="entry name" value="RESPONSE_REGULATORY"/>
    <property type="match status" value="1"/>
</dbReference>
<name>A0A2R5FZG0_9STRA</name>
<evidence type="ECO:0000256" key="5">
    <source>
        <dbReference type="PROSITE-ProRule" id="PRU00169"/>
    </source>
</evidence>
<evidence type="ECO:0000256" key="7">
    <source>
        <dbReference type="SAM" id="Phobius"/>
    </source>
</evidence>
<evidence type="ECO:0000259" key="9">
    <source>
        <dbReference type="PROSITE" id="PS50110"/>
    </source>
</evidence>
<evidence type="ECO:0000313" key="11">
    <source>
        <dbReference type="Proteomes" id="UP000241890"/>
    </source>
</evidence>
<dbReference type="SMART" id="SM00387">
    <property type="entry name" value="HATPase_c"/>
    <property type="match status" value="1"/>
</dbReference>
<dbReference type="PANTHER" id="PTHR43047:SF72">
    <property type="entry name" value="OSMOSENSING HISTIDINE PROTEIN KINASE SLN1"/>
    <property type="match status" value="1"/>
</dbReference>
<dbReference type="PROSITE" id="PS01234">
    <property type="entry name" value="GATB"/>
    <property type="match status" value="1"/>
</dbReference>
<feature type="domain" description="Response regulatory" evidence="9">
    <location>
        <begin position="491"/>
        <end position="609"/>
    </location>
</feature>
<comment type="catalytic activity">
    <reaction evidence="1">
        <text>ATP + protein L-histidine = ADP + protein N-phospho-L-histidine.</text>
        <dbReference type="EC" id="2.7.13.3"/>
    </reaction>
</comment>
<dbReference type="InterPro" id="IPR004358">
    <property type="entry name" value="Sig_transdc_His_kin-like_C"/>
</dbReference>
<feature type="domain" description="Histidine kinase" evidence="8">
    <location>
        <begin position="232"/>
        <end position="468"/>
    </location>
</feature>
<keyword evidence="3" id="KW-0808">Transferase</keyword>
<feature type="modified residue" description="4-aspartylphosphate" evidence="5">
    <location>
        <position position="542"/>
    </location>
</feature>
<dbReference type="Pfam" id="PF02518">
    <property type="entry name" value="HATPase_c"/>
    <property type="match status" value="1"/>
</dbReference>
<evidence type="ECO:0000256" key="2">
    <source>
        <dbReference type="ARBA" id="ARBA00012438"/>
    </source>
</evidence>
<evidence type="ECO:0000256" key="3">
    <source>
        <dbReference type="ARBA" id="ARBA00022679"/>
    </source>
</evidence>
<feature type="transmembrane region" description="Helical" evidence="7">
    <location>
        <begin position="153"/>
        <end position="173"/>
    </location>
</feature>
<comment type="caution">
    <text evidence="10">The sequence shown here is derived from an EMBL/GenBank/DDBJ whole genome shotgun (WGS) entry which is preliminary data.</text>
</comment>
<evidence type="ECO:0000313" key="10">
    <source>
        <dbReference type="EMBL" id="GBG24146.1"/>
    </source>
</evidence>
<dbReference type="EC" id="2.7.13.3" evidence="2"/>
<keyword evidence="4" id="KW-0418">Kinase</keyword>
<dbReference type="PROSITE" id="PS50109">
    <property type="entry name" value="HIS_KIN"/>
    <property type="match status" value="1"/>
</dbReference>
<dbReference type="EMBL" id="BEYU01000004">
    <property type="protein sequence ID" value="GBG24146.1"/>
    <property type="molecule type" value="Genomic_DNA"/>
</dbReference>
<dbReference type="InterPro" id="IPR005467">
    <property type="entry name" value="His_kinase_dom"/>
</dbReference>
<keyword evidence="7" id="KW-0472">Membrane</keyword>
<dbReference type="SUPFAM" id="SSF52172">
    <property type="entry name" value="CheY-like"/>
    <property type="match status" value="1"/>
</dbReference>
<dbReference type="PRINTS" id="PR00344">
    <property type="entry name" value="BCTRLSENSOR"/>
</dbReference>